<dbReference type="AlphaFoldDB" id="A0A9W9XHJ6"/>
<proteinExistence type="predicted"/>
<dbReference type="InterPro" id="IPR057081">
    <property type="entry name" value="PH_N"/>
</dbReference>
<evidence type="ECO:0000259" key="3">
    <source>
        <dbReference type="Pfam" id="PF23076"/>
    </source>
</evidence>
<organism evidence="4 5">
    <name type="scientific">Penicillium diatomitis</name>
    <dbReference type="NCBI Taxonomy" id="2819901"/>
    <lineage>
        <taxon>Eukaryota</taxon>
        <taxon>Fungi</taxon>
        <taxon>Dikarya</taxon>
        <taxon>Ascomycota</taxon>
        <taxon>Pezizomycotina</taxon>
        <taxon>Eurotiomycetes</taxon>
        <taxon>Eurotiomycetidae</taxon>
        <taxon>Eurotiales</taxon>
        <taxon>Aspergillaceae</taxon>
        <taxon>Penicillium</taxon>
    </lineage>
</organism>
<sequence>MALRLSAEQAARAADGFSVLRAPLPQHATEITSLISDFYGISASLSSLDELVKDSRYRRSWPLVQADVEVLRSSLGYTIEDALDFLKRLNGGQVTADTYRRTWQTIDQFFWKEAQYSLSTRLAKYKGFLREIADLLKDPRHDAFLLAASRDGMKSLLAVQEKRITPQLGRMSLGRNHASTGHVNTSTDQTKAREDRQPARRYHSYEPGTSSQFLTKPRRQASYERTRPSRPSPQYPLSPSDTSFSDFPPAVPEAPSSPLGTASATGTSRSTRSDAARYHWIKEVFTTFETGTPIPPGRERQDHCHRPGCFGDPCQDMKSWLREKKYDFLLQLEFKDESNMTVYFYMREHDHRARILCKIPHSSQPSEYYCLPLNMLEIVREGSCLQLCRRRRGGSELVLWASIKFPDMEMMVAFFTTFLALRSQDTGSPIDHIRDHEMDGERELYGGQILEDDYVYALRVYRDRLSKAVRIQTSIHKGQMDRTPVWTAFITENLARRNWLRLEADHRTVLVRGLKPILLMPEESYSFTMTRRGEHVLSFATAEGQRSWSSHATLQKVLIN</sequence>
<dbReference type="EMBL" id="JAPWDQ010000002">
    <property type="protein sequence ID" value="KAJ5493152.1"/>
    <property type="molecule type" value="Genomic_DNA"/>
</dbReference>
<evidence type="ECO:0000313" key="5">
    <source>
        <dbReference type="Proteomes" id="UP001148312"/>
    </source>
</evidence>
<name>A0A9W9XHJ6_9EURO</name>
<dbReference type="Pfam" id="PF23074">
    <property type="entry name" value="PH_FT_N"/>
    <property type="match status" value="1"/>
</dbReference>
<evidence type="ECO:0000313" key="4">
    <source>
        <dbReference type="EMBL" id="KAJ5493152.1"/>
    </source>
</evidence>
<dbReference type="RefSeq" id="XP_056793532.1">
    <property type="nucleotide sequence ID" value="XM_056931501.1"/>
</dbReference>
<dbReference type="InterPro" id="IPR057082">
    <property type="entry name" value="PH_C"/>
</dbReference>
<feature type="domain" description="PH" evidence="3">
    <location>
        <begin position="443"/>
        <end position="547"/>
    </location>
</feature>
<feature type="domain" description="PH" evidence="2">
    <location>
        <begin position="315"/>
        <end position="441"/>
    </location>
</feature>
<dbReference type="Pfam" id="PF23076">
    <property type="entry name" value="PH_FT_C"/>
    <property type="match status" value="1"/>
</dbReference>
<evidence type="ECO:0000256" key="1">
    <source>
        <dbReference type="SAM" id="MobiDB-lite"/>
    </source>
</evidence>
<accession>A0A9W9XHJ6</accession>
<feature type="region of interest" description="Disordered" evidence="1">
    <location>
        <begin position="167"/>
        <end position="273"/>
    </location>
</feature>
<reference evidence="4" key="1">
    <citation type="submission" date="2022-12" db="EMBL/GenBank/DDBJ databases">
        <authorList>
            <person name="Petersen C."/>
        </authorList>
    </citation>
    <scope>NUCLEOTIDE SEQUENCE</scope>
    <source>
        <strain evidence="4">IBT 30728</strain>
    </source>
</reference>
<evidence type="ECO:0000259" key="2">
    <source>
        <dbReference type="Pfam" id="PF23074"/>
    </source>
</evidence>
<reference evidence="4" key="2">
    <citation type="journal article" date="2023" name="IMA Fungus">
        <title>Comparative genomic study of the Penicillium genus elucidates a diverse pangenome and 15 lateral gene transfer events.</title>
        <authorList>
            <person name="Petersen C."/>
            <person name="Sorensen T."/>
            <person name="Nielsen M.R."/>
            <person name="Sondergaard T.E."/>
            <person name="Sorensen J.L."/>
            <person name="Fitzpatrick D.A."/>
            <person name="Frisvad J.C."/>
            <person name="Nielsen K.L."/>
        </authorList>
    </citation>
    <scope>NUCLEOTIDE SEQUENCE</scope>
    <source>
        <strain evidence="4">IBT 30728</strain>
    </source>
</reference>
<keyword evidence="5" id="KW-1185">Reference proteome</keyword>
<gene>
    <name evidence="4" type="ORF">N7539_001898</name>
</gene>
<dbReference type="Proteomes" id="UP001148312">
    <property type="component" value="Unassembled WGS sequence"/>
</dbReference>
<feature type="compositionally biased region" description="Polar residues" evidence="1">
    <location>
        <begin position="177"/>
        <end position="189"/>
    </location>
</feature>
<feature type="compositionally biased region" description="Low complexity" evidence="1">
    <location>
        <begin position="260"/>
        <end position="270"/>
    </location>
</feature>
<feature type="compositionally biased region" description="Low complexity" evidence="1">
    <location>
        <begin position="237"/>
        <end position="248"/>
    </location>
</feature>
<comment type="caution">
    <text evidence="4">The sequence shown here is derived from an EMBL/GenBank/DDBJ whole genome shotgun (WGS) entry which is preliminary data.</text>
</comment>
<dbReference type="GeneID" id="81621750"/>
<protein>
    <submittedName>
        <fullName evidence="4">Uncharacterized protein</fullName>
    </submittedName>
</protein>